<comment type="similarity">
    <text evidence="3 15">Belongs to the anaerobic coproporphyrinogen-III oxidase family.</text>
</comment>
<dbReference type="InterPro" id="IPR034505">
    <property type="entry name" value="Coproporphyrinogen-III_oxidase"/>
</dbReference>
<evidence type="ECO:0000256" key="8">
    <source>
        <dbReference type="ARBA" id="ARBA00022723"/>
    </source>
</evidence>
<evidence type="ECO:0000256" key="11">
    <source>
        <dbReference type="ARBA" id="ARBA00023014"/>
    </source>
</evidence>
<dbReference type="NCBIfam" id="TIGR00538">
    <property type="entry name" value="hemN"/>
    <property type="match status" value="1"/>
</dbReference>
<keyword evidence="5 15" id="KW-0004">4Fe-4S</keyword>
<evidence type="ECO:0000256" key="7">
    <source>
        <dbReference type="ARBA" id="ARBA00022691"/>
    </source>
</evidence>
<sequence>MSQAIMEKYGEARLPRYTSYPTAPHFAAMPDKAAYADWLTAIPSGEPTSLYLHIPFCRSMCWYCGCHTTITRRDRPVLDYLDVLHREIELVGRTRRDSLSIEEVHFGGGTPTIIRPGEFIALMDAIRNRLGCTRNLNAAVEIDPRTLAPEMAEALGHAGITRASLGVQSFDPVVQKAINRVQSVEITTLAVENLRKAGIFRINFDLIYGLPHQTEASCVETVSAAVAMRPDRFAVFGYAHIPTFKKHQRMIDEAVLPDAHARSAQAEAIAEALVGAGYQRIGLDHFALPDDELSLARGTGRLHRNFQGYTTDDCKTLIGLGASAIGKFAQGYAQNEVPVGLYADRIANGEFAFAKGYRLTEEDRFRGVLIERVMCDFSVDVSAIAGQHGFDAALVLEGNRRLDELRRDGLVHISDGVVRVEEGYRFVVRAVAAAFDAYLGKSGRTFSKAA</sequence>
<dbReference type="InterPro" id="IPR007197">
    <property type="entry name" value="rSAM"/>
</dbReference>
<dbReference type="Gene3D" id="1.10.10.920">
    <property type="match status" value="1"/>
</dbReference>
<dbReference type="InterPro" id="IPR058240">
    <property type="entry name" value="rSAM_sf"/>
</dbReference>
<dbReference type="Proteomes" id="UP001628091">
    <property type="component" value="Unassembled WGS sequence"/>
</dbReference>
<evidence type="ECO:0000256" key="3">
    <source>
        <dbReference type="ARBA" id="ARBA00005493"/>
    </source>
</evidence>
<dbReference type="InterPro" id="IPR023404">
    <property type="entry name" value="rSAM_horseshoe"/>
</dbReference>
<dbReference type="RefSeq" id="WP_407865581.1">
    <property type="nucleotide sequence ID" value="NZ_BAAFZP010000001.1"/>
</dbReference>
<dbReference type="SFLD" id="SFLDG01082">
    <property type="entry name" value="B12-binding_domain_containing"/>
    <property type="match status" value="1"/>
</dbReference>
<dbReference type="Pfam" id="PF04055">
    <property type="entry name" value="Radical_SAM"/>
    <property type="match status" value="1"/>
</dbReference>
<evidence type="ECO:0000256" key="2">
    <source>
        <dbReference type="ARBA" id="ARBA00004785"/>
    </source>
</evidence>
<dbReference type="PANTHER" id="PTHR13932:SF6">
    <property type="entry name" value="OXYGEN-INDEPENDENT COPROPORPHYRINOGEN III OXIDASE"/>
    <property type="match status" value="1"/>
</dbReference>
<comment type="catalytic activity">
    <reaction evidence="14 15">
        <text>coproporphyrinogen III + 2 S-adenosyl-L-methionine = protoporphyrinogen IX + 2 5'-deoxyadenosine + 2 L-methionine + 2 CO2</text>
        <dbReference type="Rhea" id="RHEA:15425"/>
        <dbReference type="ChEBI" id="CHEBI:16526"/>
        <dbReference type="ChEBI" id="CHEBI:17319"/>
        <dbReference type="ChEBI" id="CHEBI:57307"/>
        <dbReference type="ChEBI" id="CHEBI:57309"/>
        <dbReference type="ChEBI" id="CHEBI:57844"/>
        <dbReference type="ChEBI" id="CHEBI:59789"/>
        <dbReference type="EC" id="1.3.98.3"/>
    </reaction>
</comment>
<evidence type="ECO:0000256" key="4">
    <source>
        <dbReference type="ARBA" id="ARBA00011245"/>
    </source>
</evidence>
<evidence type="ECO:0000313" key="18">
    <source>
        <dbReference type="Proteomes" id="UP001628091"/>
    </source>
</evidence>
<dbReference type="SFLD" id="SFLDS00029">
    <property type="entry name" value="Radical_SAM"/>
    <property type="match status" value="1"/>
</dbReference>
<dbReference type="PIRSF" id="PIRSF000167">
    <property type="entry name" value="HemN"/>
    <property type="match status" value="1"/>
</dbReference>
<dbReference type="InterPro" id="IPR004558">
    <property type="entry name" value="Coprogen_oxidase_HemN"/>
</dbReference>
<evidence type="ECO:0000256" key="9">
    <source>
        <dbReference type="ARBA" id="ARBA00023002"/>
    </source>
</evidence>
<keyword evidence="6 15" id="KW-0963">Cytoplasm</keyword>
<keyword evidence="18" id="KW-1185">Reference proteome</keyword>
<evidence type="ECO:0000256" key="1">
    <source>
        <dbReference type="ARBA" id="ARBA00004496"/>
    </source>
</evidence>
<dbReference type="SMART" id="SM00729">
    <property type="entry name" value="Elp3"/>
    <property type="match status" value="1"/>
</dbReference>
<dbReference type="EMBL" id="BAAFZP010000001">
    <property type="protein sequence ID" value="GAB1583066.1"/>
    <property type="molecule type" value="Genomic_DNA"/>
</dbReference>
<keyword evidence="8 15" id="KW-0479">Metal-binding</keyword>
<comment type="subunit">
    <text evidence="4">Monomer.</text>
</comment>
<comment type="pathway">
    <text evidence="2 15">Porphyrin-containing compound metabolism; protoporphyrin-IX biosynthesis; protoporphyrinogen-IX from coproporphyrinogen-III (AdoMet route): step 1/1.</text>
</comment>
<comment type="cofactor">
    <cofactor evidence="15">
        <name>[4Fe-4S] cluster</name>
        <dbReference type="ChEBI" id="CHEBI:49883"/>
    </cofactor>
    <text evidence="15">Binds 1 [4Fe-4S] cluster. The cluster is coordinated with 3 cysteines and an exchangeable S-adenosyl-L-methionine.</text>
</comment>
<evidence type="ECO:0000256" key="13">
    <source>
        <dbReference type="ARBA" id="ARBA00024295"/>
    </source>
</evidence>
<evidence type="ECO:0000256" key="12">
    <source>
        <dbReference type="ARBA" id="ARBA00023244"/>
    </source>
</evidence>
<evidence type="ECO:0000313" key="17">
    <source>
        <dbReference type="EMBL" id="GAB1583066.1"/>
    </source>
</evidence>
<evidence type="ECO:0000256" key="6">
    <source>
        <dbReference type="ARBA" id="ARBA00022490"/>
    </source>
</evidence>
<dbReference type="SFLD" id="SFLDG01065">
    <property type="entry name" value="anaerobic_coproporphyrinogen-I"/>
    <property type="match status" value="1"/>
</dbReference>
<comment type="subcellular location">
    <subcellularLocation>
        <location evidence="1 15">Cytoplasm</location>
    </subcellularLocation>
</comment>
<evidence type="ECO:0000259" key="16">
    <source>
        <dbReference type="PROSITE" id="PS51918"/>
    </source>
</evidence>
<dbReference type="Gene3D" id="3.80.30.20">
    <property type="entry name" value="tm_1862 like domain"/>
    <property type="match status" value="1"/>
</dbReference>
<comment type="caution">
    <text evidence="17">The sequence shown here is derived from an EMBL/GenBank/DDBJ whole genome shotgun (WGS) entry which is preliminary data.</text>
</comment>
<gene>
    <name evidence="17" type="primary">hemN</name>
    <name evidence="17" type="ORF">PPNSA23_30090</name>
</gene>
<keyword evidence="9 15" id="KW-0560">Oxidoreductase</keyword>
<proteinExistence type="inferred from homology"/>
<dbReference type="PANTHER" id="PTHR13932">
    <property type="entry name" value="COPROPORPHYRINIGEN III OXIDASE"/>
    <property type="match status" value="1"/>
</dbReference>
<dbReference type="SUPFAM" id="SSF102114">
    <property type="entry name" value="Radical SAM enzymes"/>
    <property type="match status" value="1"/>
</dbReference>
<reference evidence="17 18" key="1">
    <citation type="submission" date="2024-10" db="EMBL/GenBank/DDBJ databases">
        <title>Isolation, draft genome sequencing and identification of Phyllobacterium sp. NSA23, isolated from leaf soil.</title>
        <authorList>
            <person name="Akita H."/>
        </authorList>
    </citation>
    <scope>NUCLEOTIDE SEQUENCE [LARGE SCALE GENOMIC DNA]</scope>
    <source>
        <strain evidence="17 18">NSA23</strain>
    </source>
</reference>
<dbReference type="InterPro" id="IPR006638">
    <property type="entry name" value="Elp3/MiaA/NifB-like_rSAM"/>
</dbReference>
<feature type="domain" description="Radical SAM core" evidence="16">
    <location>
        <begin position="42"/>
        <end position="276"/>
    </location>
</feature>
<keyword evidence="7 15" id="KW-0949">S-adenosyl-L-methionine</keyword>
<dbReference type="Pfam" id="PF06969">
    <property type="entry name" value="HemN_C"/>
    <property type="match status" value="1"/>
</dbReference>
<keyword evidence="12 15" id="KW-0627">Porphyrin biosynthesis</keyword>
<evidence type="ECO:0000256" key="5">
    <source>
        <dbReference type="ARBA" id="ARBA00022485"/>
    </source>
</evidence>
<evidence type="ECO:0000256" key="14">
    <source>
        <dbReference type="ARBA" id="ARBA00048321"/>
    </source>
</evidence>
<dbReference type="InterPro" id="IPR010723">
    <property type="entry name" value="HemN_C"/>
</dbReference>
<keyword evidence="10 15" id="KW-0408">Iron</keyword>
<comment type="function">
    <text evidence="13">Involved in the heme biosynthesis. Catalyzes the anaerobic oxidative decarboxylation of propionate groups of rings A and B of coproporphyrinogen III to yield the vinyl groups in protoporphyrinogen IX.</text>
</comment>
<organism evidence="17 18">
    <name type="scientific">Phyllobacterium phragmitis</name>
    <dbReference type="NCBI Taxonomy" id="2670329"/>
    <lineage>
        <taxon>Bacteria</taxon>
        <taxon>Pseudomonadati</taxon>
        <taxon>Pseudomonadota</taxon>
        <taxon>Alphaproteobacteria</taxon>
        <taxon>Hyphomicrobiales</taxon>
        <taxon>Phyllobacteriaceae</taxon>
        <taxon>Phyllobacterium</taxon>
    </lineage>
</organism>
<dbReference type="CDD" id="cd01335">
    <property type="entry name" value="Radical_SAM"/>
    <property type="match status" value="1"/>
</dbReference>
<keyword evidence="11 15" id="KW-0411">Iron-sulfur</keyword>
<accession>A0ABQ0H2C0</accession>
<name>A0ABQ0H2C0_9HYPH</name>
<protein>
    <recommendedName>
        <fullName evidence="15">Coproporphyrinogen-III oxidase</fullName>
        <ecNumber evidence="15">1.3.98.3</ecNumber>
    </recommendedName>
</protein>
<dbReference type="EC" id="1.3.98.3" evidence="15"/>
<evidence type="ECO:0000256" key="10">
    <source>
        <dbReference type="ARBA" id="ARBA00023004"/>
    </source>
</evidence>
<evidence type="ECO:0000256" key="15">
    <source>
        <dbReference type="PIRNR" id="PIRNR000167"/>
    </source>
</evidence>
<dbReference type="PROSITE" id="PS51918">
    <property type="entry name" value="RADICAL_SAM"/>
    <property type="match status" value="1"/>
</dbReference>